<feature type="chain" id="PRO_5029781965" evidence="1">
    <location>
        <begin position="17"/>
        <end position="123"/>
    </location>
</feature>
<gene>
    <name evidence="2" type="ORF">Acr_00g0048960</name>
</gene>
<dbReference type="EMBL" id="BJWL01000267">
    <property type="protein sequence ID" value="GFS36966.1"/>
    <property type="molecule type" value="Genomic_DNA"/>
</dbReference>
<comment type="caution">
    <text evidence="2">The sequence shown here is derived from an EMBL/GenBank/DDBJ whole genome shotgun (WGS) entry which is preliminary data.</text>
</comment>
<dbReference type="AlphaFoldDB" id="A0A7J0DKF5"/>
<dbReference type="Proteomes" id="UP000585474">
    <property type="component" value="Unassembled WGS sequence"/>
</dbReference>
<accession>A0A7J0DKF5</accession>
<reference evidence="3" key="1">
    <citation type="submission" date="2019-07" db="EMBL/GenBank/DDBJ databases">
        <title>De Novo Assembly of kiwifruit Actinidia rufa.</title>
        <authorList>
            <person name="Sugita-Konishi S."/>
            <person name="Sato K."/>
            <person name="Mori E."/>
            <person name="Abe Y."/>
            <person name="Kisaki G."/>
            <person name="Hamano K."/>
            <person name="Suezawa K."/>
            <person name="Otani M."/>
            <person name="Fukuda T."/>
            <person name="Manabe T."/>
            <person name="Gomi K."/>
            <person name="Tabuchi M."/>
            <person name="Akimitsu K."/>
            <person name="Kataoka I."/>
        </authorList>
    </citation>
    <scope>NUCLEOTIDE SEQUENCE [LARGE SCALE GENOMIC DNA]</scope>
    <source>
        <strain evidence="3">cv. Fuchu</strain>
    </source>
</reference>
<evidence type="ECO:0000256" key="1">
    <source>
        <dbReference type="SAM" id="SignalP"/>
    </source>
</evidence>
<proteinExistence type="predicted"/>
<keyword evidence="3" id="KW-1185">Reference proteome</keyword>
<keyword evidence="1" id="KW-0732">Signal</keyword>
<protein>
    <submittedName>
        <fullName evidence="2">Uncharacterized protein</fullName>
    </submittedName>
</protein>
<organism evidence="2 3">
    <name type="scientific">Actinidia rufa</name>
    <dbReference type="NCBI Taxonomy" id="165716"/>
    <lineage>
        <taxon>Eukaryota</taxon>
        <taxon>Viridiplantae</taxon>
        <taxon>Streptophyta</taxon>
        <taxon>Embryophyta</taxon>
        <taxon>Tracheophyta</taxon>
        <taxon>Spermatophyta</taxon>
        <taxon>Magnoliopsida</taxon>
        <taxon>eudicotyledons</taxon>
        <taxon>Gunneridae</taxon>
        <taxon>Pentapetalae</taxon>
        <taxon>asterids</taxon>
        <taxon>Ericales</taxon>
        <taxon>Actinidiaceae</taxon>
        <taxon>Actinidia</taxon>
    </lineage>
</organism>
<feature type="signal peptide" evidence="1">
    <location>
        <begin position="1"/>
        <end position="16"/>
    </location>
</feature>
<evidence type="ECO:0000313" key="3">
    <source>
        <dbReference type="Proteomes" id="UP000585474"/>
    </source>
</evidence>
<evidence type="ECO:0000313" key="2">
    <source>
        <dbReference type="EMBL" id="GFS36966.1"/>
    </source>
</evidence>
<name>A0A7J0DKF5_9ERIC</name>
<sequence>MSACCAGLLGTRLVAAGAGAGAAELVTGVVAAQGQGLMARVVWMAAKGRGCCAVLLGTRLVAAGAGAGAGAGAAGLVTGVVAAQGQGLMARVVWMAAQGRGCTGARADSSVLGCCWAAASGCW</sequence>